<dbReference type="RefSeq" id="WP_301328481.1">
    <property type="nucleotide sequence ID" value="NZ_JAMTCK010000008.1"/>
</dbReference>
<keyword evidence="2" id="KW-1185">Reference proteome</keyword>
<sequence>MRLRFGVADEDAFHSTSTDLVDQFHTWLFDRRRYREDARLAGAVFHWKWAHQDGDLGRWRLADVRRCLLEHLPRQLAAGQDPRLDPAGRVPRTVAAVLEFLADQALLTPDSDPGTALTAYPLELADQFETALHAARRTLGPVRLPAEHECRAAAARAPVLAVFARLREFFGVPGRGLVDGQPTPADTARLLALLGLSPGEPGVLDLYLQWAEEAGALVWQQNRSVVAAPDWPPAADPLRAVDRIVAALLAVQPTATRHREPDSALSRFVDQAAPRLLAELLAADPHAADPARAVGVDLDLLAELVTAAALDEFPLLGGQVRRLVPAGVRQLAELLAACGVLTLTGAPPQELARLTPVGRRVAVRLTERLGLRVLVRPAPAEATAGQLADLVGELDPAEWLADVRAWLVGRADRPACQELVTALLRPGRPVLRVLTGLSLVAAVFGELATAQVRLLLGGPHDPVAVLWLTHTSGLDEGELPTDRLALARVDLLGVVLDEQGPDGVVAWLADGRDEPAQIDHLTELWPSTHRRTDEVLAAIAAHHPSRRVATVARALAARRLTRSAEPR</sequence>
<reference evidence="1" key="1">
    <citation type="submission" date="2022-06" db="EMBL/GenBank/DDBJ databases">
        <title>Genomic Encyclopedia of Archaeal and Bacterial Type Strains, Phase II (KMG-II): from individual species to whole genera.</title>
        <authorList>
            <person name="Goeker M."/>
        </authorList>
    </citation>
    <scope>NUCLEOTIDE SEQUENCE</scope>
    <source>
        <strain evidence="1">DSM 43935</strain>
    </source>
</reference>
<comment type="caution">
    <text evidence="1">The sequence shown here is derived from an EMBL/GenBank/DDBJ whole genome shotgun (WGS) entry which is preliminary data.</text>
</comment>
<evidence type="ECO:0000313" key="2">
    <source>
        <dbReference type="Proteomes" id="UP001206128"/>
    </source>
</evidence>
<dbReference type="EMBL" id="JAMTCK010000008">
    <property type="protein sequence ID" value="MCP2167021.1"/>
    <property type="molecule type" value="Genomic_DNA"/>
</dbReference>
<dbReference type="AlphaFoldDB" id="A0AAE3GEX9"/>
<evidence type="ECO:0000313" key="1">
    <source>
        <dbReference type="EMBL" id="MCP2167021.1"/>
    </source>
</evidence>
<organism evidence="1 2">
    <name type="scientific">Goodfellowiella coeruleoviolacea</name>
    <dbReference type="NCBI Taxonomy" id="334858"/>
    <lineage>
        <taxon>Bacteria</taxon>
        <taxon>Bacillati</taxon>
        <taxon>Actinomycetota</taxon>
        <taxon>Actinomycetes</taxon>
        <taxon>Pseudonocardiales</taxon>
        <taxon>Pseudonocardiaceae</taxon>
        <taxon>Goodfellowiella</taxon>
    </lineage>
</organism>
<accession>A0AAE3GEX9</accession>
<protein>
    <submittedName>
        <fullName evidence="1">Uncharacterized protein</fullName>
    </submittedName>
</protein>
<dbReference type="Proteomes" id="UP001206128">
    <property type="component" value="Unassembled WGS sequence"/>
</dbReference>
<gene>
    <name evidence="1" type="ORF">LX83_003893</name>
</gene>
<name>A0AAE3GEX9_9PSEU</name>
<proteinExistence type="predicted"/>